<dbReference type="InterPro" id="IPR002145">
    <property type="entry name" value="CopG"/>
</dbReference>
<sequence>MPCVRTTIRIDEDLYREIKARAARSGRTVAAVLQDAVRRGLAADTRPQAGPYRVEPFGQGGLRPGVDLSSSAELAELQDEDVDLNALR</sequence>
<dbReference type="InterPro" id="IPR010985">
    <property type="entry name" value="Ribbon_hlx_hlx"/>
</dbReference>
<proteinExistence type="predicted"/>
<dbReference type="SUPFAM" id="SSF47598">
    <property type="entry name" value="Ribbon-helix-helix"/>
    <property type="match status" value="1"/>
</dbReference>
<reference evidence="2 3" key="1">
    <citation type="submission" date="2023-08" db="EMBL/GenBank/DDBJ databases">
        <authorList>
            <person name="Folkvardsen B D."/>
            <person name="Norman A."/>
        </authorList>
    </citation>
    <scope>NUCLEOTIDE SEQUENCE [LARGE SCALE GENOMIC DNA]</scope>
    <source>
        <strain evidence="2 3">Mu0050</strain>
    </source>
</reference>
<dbReference type="EMBL" id="OY726395">
    <property type="protein sequence ID" value="CAJ1587279.1"/>
    <property type="molecule type" value="Genomic_DNA"/>
</dbReference>
<evidence type="ECO:0000259" key="1">
    <source>
        <dbReference type="Pfam" id="PF01402"/>
    </source>
</evidence>
<dbReference type="Proteomes" id="UP001190466">
    <property type="component" value="Chromosome"/>
</dbReference>
<keyword evidence="3" id="KW-1185">Reference proteome</keyword>
<organism evidence="2 3">
    <name type="scientific">[Mycobacterium] wendilense</name>
    <dbReference type="NCBI Taxonomy" id="3064284"/>
    <lineage>
        <taxon>Bacteria</taxon>
        <taxon>Bacillati</taxon>
        <taxon>Actinomycetota</taxon>
        <taxon>Actinomycetes</taxon>
        <taxon>Mycobacteriales</taxon>
        <taxon>Mycobacteriaceae</taxon>
        <taxon>Mycolicibacter</taxon>
    </lineage>
</organism>
<dbReference type="Pfam" id="PF01402">
    <property type="entry name" value="RHH_1"/>
    <property type="match status" value="1"/>
</dbReference>
<dbReference type="CDD" id="cd21631">
    <property type="entry name" value="RHH_CopG_NikR-like"/>
    <property type="match status" value="1"/>
</dbReference>
<evidence type="ECO:0000313" key="2">
    <source>
        <dbReference type="EMBL" id="CAJ1587279.1"/>
    </source>
</evidence>
<gene>
    <name evidence="2" type="ORF">MU0050_004711</name>
</gene>
<protein>
    <submittedName>
        <fullName evidence="2">Ribbon-helix-helix domain-containing protein</fullName>
    </submittedName>
</protein>
<feature type="domain" description="Ribbon-helix-helix protein CopG" evidence="1">
    <location>
        <begin position="4"/>
        <end position="42"/>
    </location>
</feature>
<accession>A0ABN9P925</accession>
<evidence type="ECO:0000313" key="3">
    <source>
        <dbReference type="Proteomes" id="UP001190466"/>
    </source>
</evidence>
<name>A0ABN9P925_9MYCO</name>